<evidence type="ECO:0000259" key="5">
    <source>
        <dbReference type="PROSITE" id="PS50931"/>
    </source>
</evidence>
<comment type="caution">
    <text evidence="6">The sequence shown here is derived from an EMBL/GenBank/DDBJ whole genome shotgun (WGS) entry which is preliminary data.</text>
</comment>
<dbReference type="Pfam" id="PF03466">
    <property type="entry name" value="LysR_substrate"/>
    <property type="match status" value="1"/>
</dbReference>
<reference evidence="7" key="1">
    <citation type="journal article" date="2019" name="Int. J. Syst. Evol. Microbiol.">
        <title>The Global Catalogue of Microorganisms (GCM) 10K type strain sequencing project: providing services to taxonomists for standard genome sequencing and annotation.</title>
        <authorList>
            <consortium name="The Broad Institute Genomics Platform"/>
            <consortium name="The Broad Institute Genome Sequencing Center for Infectious Disease"/>
            <person name="Wu L."/>
            <person name="Ma J."/>
        </authorList>
    </citation>
    <scope>NUCLEOTIDE SEQUENCE [LARGE SCALE GENOMIC DNA]</scope>
    <source>
        <strain evidence="7">KCTC 62784</strain>
    </source>
</reference>
<comment type="similarity">
    <text evidence="1">Belongs to the LysR transcriptional regulatory family.</text>
</comment>
<organism evidence="6 7">
    <name type="scientific">Vibrio zhugei</name>
    <dbReference type="NCBI Taxonomy" id="2479546"/>
    <lineage>
        <taxon>Bacteria</taxon>
        <taxon>Pseudomonadati</taxon>
        <taxon>Pseudomonadota</taxon>
        <taxon>Gammaproteobacteria</taxon>
        <taxon>Vibrionales</taxon>
        <taxon>Vibrionaceae</taxon>
        <taxon>Vibrio</taxon>
    </lineage>
</organism>
<gene>
    <name evidence="6" type="ORF">ACFODT_06620</name>
</gene>
<accession>A0ABV7C651</accession>
<feature type="domain" description="HTH lysR-type" evidence="5">
    <location>
        <begin position="7"/>
        <end position="64"/>
    </location>
</feature>
<keyword evidence="7" id="KW-1185">Reference proteome</keyword>
<dbReference type="SUPFAM" id="SSF53850">
    <property type="entry name" value="Periplasmic binding protein-like II"/>
    <property type="match status" value="1"/>
</dbReference>
<dbReference type="RefSeq" id="WP_123014886.1">
    <property type="nucleotide sequence ID" value="NZ_CP033077.1"/>
</dbReference>
<dbReference type="InterPro" id="IPR005119">
    <property type="entry name" value="LysR_subst-bd"/>
</dbReference>
<dbReference type="PRINTS" id="PR00039">
    <property type="entry name" value="HTHLYSR"/>
</dbReference>
<dbReference type="Pfam" id="PF00126">
    <property type="entry name" value="HTH_1"/>
    <property type="match status" value="1"/>
</dbReference>
<evidence type="ECO:0000256" key="3">
    <source>
        <dbReference type="ARBA" id="ARBA00023125"/>
    </source>
</evidence>
<dbReference type="PROSITE" id="PS50931">
    <property type="entry name" value="HTH_LYSR"/>
    <property type="match status" value="1"/>
</dbReference>
<keyword evidence="2" id="KW-0805">Transcription regulation</keyword>
<dbReference type="InterPro" id="IPR000847">
    <property type="entry name" value="LysR_HTH_N"/>
</dbReference>
<evidence type="ECO:0000256" key="4">
    <source>
        <dbReference type="ARBA" id="ARBA00023163"/>
    </source>
</evidence>
<dbReference type="SUPFAM" id="SSF46785">
    <property type="entry name" value="Winged helix' DNA-binding domain"/>
    <property type="match status" value="1"/>
</dbReference>
<keyword evidence="4" id="KW-0804">Transcription</keyword>
<dbReference type="Gene3D" id="1.10.10.10">
    <property type="entry name" value="Winged helix-like DNA-binding domain superfamily/Winged helix DNA-binding domain"/>
    <property type="match status" value="1"/>
</dbReference>
<evidence type="ECO:0000256" key="1">
    <source>
        <dbReference type="ARBA" id="ARBA00009437"/>
    </source>
</evidence>
<evidence type="ECO:0000313" key="6">
    <source>
        <dbReference type="EMBL" id="MFC3023492.1"/>
    </source>
</evidence>
<name>A0ABV7C651_9VIBR</name>
<dbReference type="EMBL" id="JBHRSE010000041">
    <property type="protein sequence ID" value="MFC3023492.1"/>
    <property type="molecule type" value="Genomic_DNA"/>
</dbReference>
<dbReference type="InterPro" id="IPR036390">
    <property type="entry name" value="WH_DNA-bd_sf"/>
</dbReference>
<protein>
    <submittedName>
        <fullName evidence="6">LysR family transcriptional regulator</fullName>
    </submittedName>
</protein>
<evidence type="ECO:0000256" key="2">
    <source>
        <dbReference type="ARBA" id="ARBA00023015"/>
    </source>
</evidence>
<dbReference type="PANTHER" id="PTHR30346:SF0">
    <property type="entry name" value="HCA OPERON TRANSCRIPTIONAL ACTIVATOR HCAR"/>
    <property type="match status" value="1"/>
</dbReference>
<dbReference type="Gene3D" id="3.40.190.10">
    <property type="entry name" value="Periplasmic binding protein-like II"/>
    <property type="match status" value="2"/>
</dbReference>
<dbReference type="InterPro" id="IPR036388">
    <property type="entry name" value="WH-like_DNA-bd_sf"/>
</dbReference>
<keyword evidence="3" id="KW-0238">DNA-binding</keyword>
<dbReference type="Proteomes" id="UP001595384">
    <property type="component" value="Unassembled WGS sequence"/>
</dbReference>
<evidence type="ECO:0000313" key="7">
    <source>
        <dbReference type="Proteomes" id="UP001595384"/>
    </source>
</evidence>
<sequence length="306" mass="34540">MSPSPHITLKMLRYFNEVAKQKSFSAAAAELNVTKSPLSAQIKALETQLDVTLLHRDTRNVSLTDAGRQLQEECRLIFDVVDTSISRVQQRHRHTQNTINIGVMSSVFLTRFGNALYQIQQCFPERTYHLIEMSPEQQKRALHEGRIDLGFVRYADTYNIAPLRASVVFKEKMVVAVADTHRLAQRKQLRLTQLSQEAFIMLKKTNSAATHWLTQRCQHAGFHPNIVQEVIEPNTLLAVISMRNALSIVPQSYANMGWPHICFIPLQEALPADIVALSPASTSDFVEQSLAQLKHTMTHASDGQTL</sequence>
<dbReference type="PANTHER" id="PTHR30346">
    <property type="entry name" value="TRANSCRIPTIONAL DUAL REGULATOR HCAR-RELATED"/>
    <property type="match status" value="1"/>
</dbReference>
<proteinExistence type="inferred from homology"/>